<proteinExistence type="predicted"/>
<dbReference type="RefSeq" id="WP_162452622.1">
    <property type="nucleotide sequence ID" value="NZ_WLZY01000009.1"/>
</dbReference>
<name>A0A7K3M9E1_9ACTN</name>
<reference evidence="1 2" key="1">
    <citation type="submission" date="2019-11" db="EMBL/GenBank/DDBJ databases">
        <authorList>
            <person name="Li X.-J."/>
            <person name="Feng X.-M."/>
        </authorList>
    </citation>
    <scope>NUCLEOTIDE SEQUENCE [LARGE SCALE GENOMIC DNA]</scope>
    <source>
        <strain evidence="1 2">XMNu-373</strain>
    </source>
</reference>
<protein>
    <recommendedName>
        <fullName evidence="3">WXG100 family type VII secretion target</fullName>
    </recommendedName>
</protein>
<evidence type="ECO:0000313" key="2">
    <source>
        <dbReference type="Proteomes" id="UP000460435"/>
    </source>
</evidence>
<comment type="caution">
    <text evidence="1">The sequence shown here is derived from an EMBL/GenBank/DDBJ whole genome shotgun (WGS) entry which is preliminary data.</text>
</comment>
<organism evidence="1 2">
    <name type="scientific">Phytoactinopolyspora mesophila</name>
    <dbReference type="NCBI Taxonomy" id="2650750"/>
    <lineage>
        <taxon>Bacteria</taxon>
        <taxon>Bacillati</taxon>
        <taxon>Actinomycetota</taxon>
        <taxon>Actinomycetes</taxon>
        <taxon>Jiangellales</taxon>
        <taxon>Jiangellaceae</taxon>
        <taxon>Phytoactinopolyspora</taxon>
    </lineage>
</organism>
<dbReference type="EMBL" id="WLZY01000009">
    <property type="protein sequence ID" value="NDL59909.1"/>
    <property type="molecule type" value="Genomic_DNA"/>
</dbReference>
<dbReference type="Proteomes" id="UP000460435">
    <property type="component" value="Unassembled WGS sequence"/>
</dbReference>
<evidence type="ECO:0008006" key="3">
    <source>
        <dbReference type="Google" id="ProtNLM"/>
    </source>
</evidence>
<evidence type="ECO:0000313" key="1">
    <source>
        <dbReference type="EMBL" id="NDL59909.1"/>
    </source>
</evidence>
<dbReference type="AlphaFoldDB" id="A0A7K3M9E1"/>
<sequence>MGKVAIDPDGADELARRLEDLSEAIGDARSTAWSLRVRWRMLSTWQDQQWANGLAGRLRTAAAIVRGDDNLPSNWPQIAAQYDLADHIELADLERELSNHAEMELDQLEHLLELAREAEIPPADYAEALQDYWDRRALERAGIDPDEWDPSLGADAQADIIERVYVYYAEVYGEDNDLIWAGMANMIGPSFAAGFFDLAEFRDIAQRVRGRAALSSFLPATPFWSRISGTLLAEAADMTDQELAYYETTFLQMQKDIFFDLAPVHEAYLSGGIEAVEEMRAAGIIDQDVYNAWEDISSGDPALVEQGNEALLLREQRDIIDDYYQDMYNRFPSGPVVTQFMTWIGAPSIPGAKSYPEVFDWSGNIAHFEDRWDLIQQDTLPAFLDLWRDDRERTNDIISSPVGPRIDEQRMKERFPPLGWILDGPPIGISLPDVPGFDPSFPSPIDFLFPRLPW</sequence>
<gene>
    <name evidence="1" type="ORF">F7O44_22805</name>
</gene>
<accession>A0A7K3M9E1</accession>
<keyword evidence="2" id="KW-1185">Reference proteome</keyword>